<dbReference type="InterPro" id="IPR030673">
    <property type="entry name" value="PyroPPase_GppA_Ppx"/>
</dbReference>
<evidence type="ECO:0000313" key="4">
    <source>
        <dbReference type="EMBL" id="QDT00523.1"/>
    </source>
</evidence>
<feature type="domain" description="Ppx/GppA phosphatase N-terminal" evidence="2">
    <location>
        <begin position="55"/>
        <end position="335"/>
    </location>
</feature>
<protein>
    <submittedName>
        <fullName evidence="4">Exopolyphosphatase</fullName>
        <ecNumber evidence="4">3.6.1.11</ecNumber>
    </submittedName>
</protein>
<dbReference type="InterPro" id="IPR043129">
    <property type="entry name" value="ATPase_NBD"/>
</dbReference>
<dbReference type="PANTHER" id="PTHR30005:SF0">
    <property type="entry name" value="RETROGRADE REGULATION PROTEIN 2"/>
    <property type="match status" value="1"/>
</dbReference>
<dbReference type="AlphaFoldDB" id="A0A517N067"/>
<evidence type="ECO:0000259" key="3">
    <source>
        <dbReference type="Pfam" id="PF21447"/>
    </source>
</evidence>
<dbReference type="SUPFAM" id="SSF109604">
    <property type="entry name" value="HD-domain/PDEase-like"/>
    <property type="match status" value="1"/>
</dbReference>
<dbReference type="CDD" id="cd24006">
    <property type="entry name" value="ASKHA_NBD_PPX_GppA"/>
    <property type="match status" value="1"/>
</dbReference>
<dbReference type="Pfam" id="PF02541">
    <property type="entry name" value="Ppx-GppA"/>
    <property type="match status" value="1"/>
</dbReference>
<accession>A0A517N067</accession>
<gene>
    <name evidence="4" type="primary">ppx</name>
    <name evidence="4" type="ORF">HG15A2_38610</name>
</gene>
<sequence>MICTHGSPEPIELAYARYRMTEKTQNLNEPASRLAAFDIGSNSLRLVVAEALPDGRYRILDEERESTRLGSALASSGKIDEESITASLTALRRFQSIAEGLGVDCQRAIATCAVREAKNGAEFVERVRTELGLNIEVISSEKEAHFAFQSVRRRFDLTGRNTLLADIGGGSTELVLASGDLIEAIYGTRLGAVRLAEKFGGGQALAGDDFKKMLSWIDRELKESTEKPNVPLHMLIGSGGTFTNLAGMVMASKGLGELPASGYQLARADVRHLVERLRKMTPKERREVPGLNPDRVDIIVPGIAVVDRIMRRFKVNLLQVHEYGVRDGLLLTMIESMQGPASTAPPNCDAQLDRFAEACGVNMPHSKHVAKLAVQIYQGLAKLFDIDEKDFPLLEAASRLQDVGYLISYEKHHKHSYHLILHSRMEVFNPQNLQIVANVARYHRGAQPKTKHRNFRMLDEAQRLRVRQMSAVLRLASGLDRSHNQTVESVGIQGTKGQVDLLVSATEYPEVNLWAARRRAGPFEKVFDTELNVQWAGLTKTAEA</sequence>
<dbReference type="PIRSF" id="PIRSF001267">
    <property type="entry name" value="Pyrophosphatase_GppA_Ppx"/>
    <property type="match status" value="1"/>
</dbReference>
<dbReference type="Pfam" id="PF21447">
    <property type="entry name" value="Ppx-GppA_III"/>
    <property type="match status" value="1"/>
</dbReference>
<organism evidence="4 5">
    <name type="scientific">Adhaeretor mobilis</name>
    <dbReference type="NCBI Taxonomy" id="1930276"/>
    <lineage>
        <taxon>Bacteria</taxon>
        <taxon>Pseudomonadati</taxon>
        <taxon>Planctomycetota</taxon>
        <taxon>Planctomycetia</taxon>
        <taxon>Pirellulales</taxon>
        <taxon>Lacipirellulaceae</taxon>
        <taxon>Adhaeretor</taxon>
    </lineage>
</organism>
<keyword evidence="1 4" id="KW-0378">Hydrolase</keyword>
<evidence type="ECO:0000259" key="2">
    <source>
        <dbReference type="Pfam" id="PF02541"/>
    </source>
</evidence>
<proteinExistence type="predicted"/>
<dbReference type="InterPro" id="IPR048950">
    <property type="entry name" value="Ppx_GppA_C"/>
</dbReference>
<dbReference type="Gene3D" id="3.30.420.150">
    <property type="entry name" value="Exopolyphosphatase. Domain 2"/>
    <property type="match status" value="1"/>
</dbReference>
<dbReference type="Gene3D" id="3.30.420.40">
    <property type="match status" value="1"/>
</dbReference>
<dbReference type="SUPFAM" id="SSF53067">
    <property type="entry name" value="Actin-like ATPase domain"/>
    <property type="match status" value="2"/>
</dbReference>
<feature type="domain" description="Ppx/GppA phosphatase C-terminal" evidence="3">
    <location>
        <begin position="353"/>
        <end position="493"/>
    </location>
</feature>
<dbReference type="Gene3D" id="1.10.3210.10">
    <property type="entry name" value="Hypothetical protein af1432"/>
    <property type="match status" value="1"/>
</dbReference>
<reference evidence="4 5" key="1">
    <citation type="submission" date="2019-02" db="EMBL/GenBank/DDBJ databases">
        <title>Deep-cultivation of Planctomycetes and their phenomic and genomic characterization uncovers novel biology.</title>
        <authorList>
            <person name="Wiegand S."/>
            <person name="Jogler M."/>
            <person name="Boedeker C."/>
            <person name="Pinto D."/>
            <person name="Vollmers J."/>
            <person name="Rivas-Marin E."/>
            <person name="Kohn T."/>
            <person name="Peeters S.H."/>
            <person name="Heuer A."/>
            <person name="Rast P."/>
            <person name="Oberbeckmann S."/>
            <person name="Bunk B."/>
            <person name="Jeske O."/>
            <person name="Meyerdierks A."/>
            <person name="Storesund J.E."/>
            <person name="Kallscheuer N."/>
            <person name="Luecker S."/>
            <person name="Lage O.M."/>
            <person name="Pohl T."/>
            <person name="Merkel B.J."/>
            <person name="Hornburger P."/>
            <person name="Mueller R.-W."/>
            <person name="Bruemmer F."/>
            <person name="Labrenz M."/>
            <person name="Spormann A.M."/>
            <person name="Op den Camp H."/>
            <person name="Overmann J."/>
            <person name="Amann R."/>
            <person name="Jetten M.S.M."/>
            <person name="Mascher T."/>
            <person name="Medema M.H."/>
            <person name="Devos D.P."/>
            <person name="Kaster A.-K."/>
            <person name="Ovreas L."/>
            <person name="Rohde M."/>
            <person name="Galperin M.Y."/>
            <person name="Jogler C."/>
        </authorList>
    </citation>
    <scope>NUCLEOTIDE SEQUENCE [LARGE SCALE GENOMIC DNA]</scope>
    <source>
        <strain evidence="4 5">HG15A2</strain>
    </source>
</reference>
<dbReference type="InterPro" id="IPR050273">
    <property type="entry name" value="GppA/Ppx_hydrolase"/>
</dbReference>
<keyword evidence="5" id="KW-1185">Reference proteome</keyword>
<evidence type="ECO:0000256" key="1">
    <source>
        <dbReference type="ARBA" id="ARBA00022801"/>
    </source>
</evidence>
<name>A0A517N067_9BACT</name>
<dbReference type="InterPro" id="IPR003695">
    <property type="entry name" value="Ppx_GppA_N"/>
</dbReference>
<dbReference type="KEGG" id="amob:HG15A2_38610"/>
<dbReference type="EMBL" id="CP036263">
    <property type="protein sequence ID" value="QDT00523.1"/>
    <property type="molecule type" value="Genomic_DNA"/>
</dbReference>
<dbReference type="GO" id="GO:0004309">
    <property type="term" value="F:exopolyphosphatase activity"/>
    <property type="evidence" value="ECO:0007669"/>
    <property type="project" value="UniProtKB-EC"/>
</dbReference>
<dbReference type="EC" id="3.6.1.11" evidence="4"/>
<dbReference type="Proteomes" id="UP000319852">
    <property type="component" value="Chromosome"/>
</dbReference>
<dbReference type="PANTHER" id="PTHR30005">
    <property type="entry name" value="EXOPOLYPHOSPHATASE"/>
    <property type="match status" value="1"/>
</dbReference>
<evidence type="ECO:0000313" key="5">
    <source>
        <dbReference type="Proteomes" id="UP000319852"/>
    </source>
</evidence>